<dbReference type="HOGENOM" id="CLU_052038_1_1_6"/>
<dbReference type="NCBIfam" id="NF001464">
    <property type="entry name" value="PRK00321.1-5"/>
    <property type="match status" value="1"/>
</dbReference>
<comment type="function">
    <text evidence="6">May be involved in recombination.</text>
</comment>
<dbReference type="NCBIfam" id="NF001462">
    <property type="entry name" value="PRK00321.1-3"/>
    <property type="match status" value="1"/>
</dbReference>
<dbReference type="GO" id="GO:0003690">
    <property type="term" value="F:double-stranded DNA binding"/>
    <property type="evidence" value="ECO:0007669"/>
    <property type="project" value="TreeGrafter"/>
</dbReference>
<evidence type="ECO:0000256" key="5">
    <source>
        <dbReference type="ARBA" id="ARBA00023172"/>
    </source>
</evidence>
<reference evidence="7 8" key="2">
    <citation type="journal article" date="2011" name="Curr. Biol.">
        <title>An interdependent metabolic patchwork in the nested symbiosis of mealybugs.</title>
        <authorList>
            <person name="McCutcheon J.P."/>
            <person name="von Dohlen C.D."/>
        </authorList>
    </citation>
    <scope>NUCLEOTIDE SEQUENCE [LARGE SCALE GENOMIC DNA]</scope>
    <source>
        <strain evidence="7 8">PCIT</strain>
    </source>
</reference>
<keyword evidence="4 6" id="KW-0963">Cytoplasm</keyword>
<dbReference type="GO" id="GO:0006310">
    <property type="term" value="P:DNA recombination"/>
    <property type="evidence" value="ECO:0007669"/>
    <property type="project" value="UniProtKB-UniRule"/>
</dbReference>
<accession>F7XXT1</accession>
<name>F7XXT1_MOREP</name>
<comment type="similarity">
    <text evidence="2 6">Belongs to the RdgC family.</text>
</comment>
<dbReference type="RefSeq" id="WP_013975657.1">
    <property type="nucleotide sequence ID" value="NC_015735.1"/>
</dbReference>
<dbReference type="Proteomes" id="UP000000504">
    <property type="component" value="Chromosome"/>
</dbReference>
<dbReference type="STRING" id="903503.MEPCIT_266"/>
<organism evidence="7 8">
    <name type="scientific">Moranella endobia (strain PCIT)</name>
    <dbReference type="NCBI Taxonomy" id="903503"/>
    <lineage>
        <taxon>Bacteria</taxon>
        <taxon>Pseudomonadati</taxon>
        <taxon>Pseudomonadota</taxon>
        <taxon>Gammaproteobacteria</taxon>
        <taxon>Enterobacterales</taxon>
        <taxon>Enterobacteriaceae</taxon>
        <taxon>Candidatus Moranella</taxon>
    </lineage>
</organism>
<dbReference type="GO" id="GO:0000018">
    <property type="term" value="P:regulation of DNA recombination"/>
    <property type="evidence" value="ECO:0007669"/>
    <property type="project" value="TreeGrafter"/>
</dbReference>
<dbReference type="HAMAP" id="MF_00194">
    <property type="entry name" value="RdgC"/>
    <property type="match status" value="1"/>
</dbReference>
<evidence type="ECO:0000256" key="1">
    <source>
        <dbReference type="ARBA" id="ARBA00004453"/>
    </source>
</evidence>
<gene>
    <name evidence="6" type="primary">rdgC</name>
    <name evidence="7" type="ordered locus">MEPCIT_266</name>
</gene>
<evidence type="ECO:0000256" key="6">
    <source>
        <dbReference type="HAMAP-Rule" id="MF_00194"/>
    </source>
</evidence>
<dbReference type="EMBL" id="CP002243">
    <property type="protein sequence ID" value="AEI74907.1"/>
    <property type="molecule type" value="Genomic_DNA"/>
</dbReference>
<evidence type="ECO:0000256" key="3">
    <source>
        <dbReference type="ARBA" id="ARBA00022296"/>
    </source>
</evidence>
<sequence length="301" mass="33748">MLWFKNAMIYRLKMPLQLSSAQLEQQLSAFAFTPCGSQDMVHFGWVPPMGTKSDTLVKAIPGHLLLCLSKEEKILPSSVIKHELQDKITKLEHEKRRKLRKIEKDVLRDEVLHTLVPRAFSRFSKTLLWLDLVTNLVLIDAMSTKKAEECLALLRKSIGSLPVVPLTMERPIEIILTDWVSRGDPTAGFFIQDEAELKAILEEGGIVRCKKQDLSSEEIAGHIKAGKLVTKLALDWRDRIQFVLSGDGMVKRLKFSNKLRAQNADLDCDGVAARFTADFILMTSELAALITELIAAIGGEV</sequence>
<dbReference type="InterPro" id="IPR007476">
    <property type="entry name" value="RdgC"/>
</dbReference>
<dbReference type="PANTHER" id="PTHR38103:SF1">
    <property type="entry name" value="RECOMBINATION-ASSOCIATED PROTEIN RDGC"/>
    <property type="match status" value="1"/>
</dbReference>
<protein>
    <recommendedName>
        <fullName evidence="3 6">Recombination-associated protein RdgC</fullName>
    </recommendedName>
</protein>
<dbReference type="KEGG" id="men:MEPCIT_266"/>
<evidence type="ECO:0000256" key="2">
    <source>
        <dbReference type="ARBA" id="ARBA00008657"/>
    </source>
</evidence>
<keyword evidence="5 6" id="KW-0233">DNA recombination</keyword>
<dbReference type="OrthoDB" id="5290530at2"/>
<keyword evidence="7" id="KW-0269">Exonuclease</keyword>
<proteinExistence type="inferred from homology"/>
<evidence type="ECO:0000256" key="4">
    <source>
        <dbReference type="ARBA" id="ARBA00022490"/>
    </source>
</evidence>
<keyword evidence="7" id="KW-0378">Hydrolase</keyword>
<dbReference type="GO" id="GO:0005737">
    <property type="term" value="C:cytoplasm"/>
    <property type="evidence" value="ECO:0007669"/>
    <property type="project" value="UniProtKB-UniRule"/>
</dbReference>
<dbReference type="GO" id="GO:0004527">
    <property type="term" value="F:exonuclease activity"/>
    <property type="evidence" value="ECO:0007669"/>
    <property type="project" value="UniProtKB-KW"/>
</dbReference>
<comment type="subcellular location">
    <subcellularLocation>
        <location evidence="1 6">Cytoplasm</location>
        <location evidence="1 6">Nucleoid</location>
    </subcellularLocation>
</comment>
<dbReference type="Pfam" id="PF04381">
    <property type="entry name" value="RdgC"/>
    <property type="match status" value="1"/>
</dbReference>
<dbReference type="PANTHER" id="PTHR38103">
    <property type="entry name" value="RECOMBINATION-ASSOCIATED PROTEIN RDGC"/>
    <property type="match status" value="1"/>
</dbReference>
<keyword evidence="8" id="KW-1185">Reference proteome</keyword>
<dbReference type="GO" id="GO:0043590">
    <property type="term" value="C:bacterial nucleoid"/>
    <property type="evidence" value="ECO:0007669"/>
    <property type="project" value="TreeGrafter"/>
</dbReference>
<dbReference type="eggNOG" id="COG2974">
    <property type="taxonomic scope" value="Bacteria"/>
</dbReference>
<keyword evidence="7" id="KW-0540">Nuclease</keyword>
<evidence type="ECO:0000313" key="7">
    <source>
        <dbReference type="EMBL" id="AEI74907.1"/>
    </source>
</evidence>
<reference key="1">
    <citation type="submission" date="2010-09" db="EMBL/GenBank/DDBJ databases">
        <title>An interdependent metabolic patchwork in the nested three-way symbiosis of mealybugs.</title>
        <authorList>
            <person name="McCutcheon J.P."/>
            <person name="von Dohlen C.D."/>
        </authorList>
    </citation>
    <scope>NUCLEOTIDE SEQUENCE</scope>
    <source>
        <strain>PCIT</strain>
    </source>
</reference>
<evidence type="ECO:0000313" key="8">
    <source>
        <dbReference type="Proteomes" id="UP000000504"/>
    </source>
</evidence>
<dbReference type="AlphaFoldDB" id="F7XXT1"/>